<keyword evidence="3 5" id="KW-1133">Transmembrane helix</keyword>
<feature type="transmembrane region" description="Helical" evidence="5">
    <location>
        <begin position="165"/>
        <end position="187"/>
    </location>
</feature>
<dbReference type="PANTHER" id="PTHR23508:SF10">
    <property type="entry name" value="CARBOXYLIC ACID TRANSPORTER PROTEIN HOMOLOG"/>
    <property type="match status" value="1"/>
</dbReference>
<gene>
    <name evidence="7" type="ORF">VP01_2799g4</name>
</gene>
<evidence type="ECO:0000313" key="7">
    <source>
        <dbReference type="EMBL" id="KNZ55003.1"/>
    </source>
</evidence>
<evidence type="ECO:0000256" key="1">
    <source>
        <dbReference type="ARBA" id="ARBA00004141"/>
    </source>
</evidence>
<proteinExistence type="predicted"/>
<dbReference type="PANTHER" id="PTHR23508">
    <property type="entry name" value="CARBOXYLIC ACID TRANSPORTER PROTEIN HOMOLOG"/>
    <property type="match status" value="1"/>
</dbReference>
<dbReference type="OrthoDB" id="5296287at2759"/>
<protein>
    <submittedName>
        <fullName evidence="7">MFS transporter, SHS family, lactate transporter protein</fullName>
    </submittedName>
</protein>
<dbReference type="STRING" id="27349.A0A0L6V2M0"/>
<organism evidence="7 8">
    <name type="scientific">Puccinia sorghi</name>
    <dbReference type="NCBI Taxonomy" id="27349"/>
    <lineage>
        <taxon>Eukaryota</taxon>
        <taxon>Fungi</taxon>
        <taxon>Dikarya</taxon>
        <taxon>Basidiomycota</taxon>
        <taxon>Pucciniomycotina</taxon>
        <taxon>Pucciniomycetes</taxon>
        <taxon>Pucciniales</taxon>
        <taxon>Pucciniaceae</taxon>
        <taxon>Puccinia</taxon>
    </lineage>
</organism>
<dbReference type="InterPro" id="IPR005828">
    <property type="entry name" value="MFS_sugar_transport-like"/>
</dbReference>
<dbReference type="VEuPathDB" id="FungiDB:VP01_2799g4"/>
<reference evidence="7 8" key="1">
    <citation type="submission" date="2015-08" db="EMBL/GenBank/DDBJ databases">
        <title>Next Generation Sequencing and Analysis of the Genome of Puccinia sorghi L Schw, the Causal Agent of Maize Common Rust.</title>
        <authorList>
            <person name="Rochi L."/>
            <person name="Burguener G."/>
            <person name="Darino M."/>
            <person name="Turjanski A."/>
            <person name="Kreff E."/>
            <person name="Dieguez M.J."/>
            <person name="Sacco F."/>
        </authorList>
    </citation>
    <scope>NUCLEOTIDE SEQUENCE [LARGE SCALE GENOMIC DNA]</scope>
    <source>
        <strain evidence="7 8">RO10H11247</strain>
    </source>
</reference>
<feature type="transmembrane region" description="Helical" evidence="5">
    <location>
        <begin position="199"/>
        <end position="217"/>
    </location>
</feature>
<evidence type="ECO:0000313" key="8">
    <source>
        <dbReference type="Proteomes" id="UP000037035"/>
    </source>
</evidence>
<feature type="transmembrane region" description="Helical" evidence="5">
    <location>
        <begin position="133"/>
        <end position="153"/>
    </location>
</feature>
<dbReference type="GO" id="GO:0005886">
    <property type="term" value="C:plasma membrane"/>
    <property type="evidence" value="ECO:0007669"/>
    <property type="project" value="TreeGrafter"/>
</dbReference>
<keyword evidence="4 5" id="KW-0472">Membrane</keyword>
<keyword evidence="2 5" id="KW-0812">Transmembrane</keyword>
<feature type="transmembrane region" description="Helical" evidence="5">
    <location>
        <begin position="82"/>
        <end position="101"/>
    </location>
</feature>
<evidence type="ECO:0000256" key="2">
    <source>
        <dbReference type="ARBA" id="ARBA00022692"/>
    </source>
</evidence>
<dbReference type="InterPro" id="IPR020846">
    <property type="entry name" value="MFS_dom"/>
</dbReference>
<feature type="transmembrane region" description="Helical" evidence="5">
    <location>
        <begin position="108"/>
        <end position="127"/>
    </location>
</feature>
<feature type="domain" description="Major facilitator superfamily (MFS) profile" evidence="6">
    <location>
        <begin position="42"/>
        <end position="486"/>
    </location>
</feature>
<accession>A0A0L6V2M0</accession>
<dbReference type="CDD" id="cd17316">
    <property type="entry name" value="MFS_SV2_like"/>
    <property type="match status" value="1"/>
</dbReference>
<feature type="transmembrane region" description="Helical" evidence="5">
    <location>
        <begin position="40"/>
        <end position="62"/>
    </location>
</feature>
<dbReference type="Gene3D" id="1.20.1250.20">
    <property type="entry name" value="MFS general substrate transporter like domains"/>
    <property type="match status" value="2"/>
</dbReference>
<comment type="subcellular location">
    <subcellularLocation>
        <location evidence="1">Membrane</location>
        <topology evidence="1">Multi-pass membrane protein</topology>
    </subcellularLocation>
</comment>
<dbReference type="GO" id="GO:0035879">
    <property type="term" value="P:plasma membrane lactate transport"/>
    <property type="evidence" value="ECO:0007669"/>
    <property type="project" value="TreeGrafter"/>
</dbReference>
<sequence length="529" mass="58305">MSLIQRTVRGLPRLPNKQERAANKPQSPWQICRTLSRRHYMYFCVGFLAWVIDAFDFFAVSITLTRLGVQFDGRSIADLTESITLTLLFRSVGAVGFGVLSDRFGRRWPLSANLVCIALLALGTALVQTYQAFLAVRALFGIMMGGIYGMAAGTALENMPTEARGLFSGIFQQGYAIGYLLAAILNLSLVAETNNWRSIFYFGACLSLLVAILRALCPESPVFLEARKNDLSKPGDSLGRSAGRIYWDSLKAAFKQHWGRFVFAILLMTGEKNLPLVNKNRQWWFNFLSHGSQGKSLPYIRTSHQRDDEEASLSSNHNRYSDRLSLPVASGLLISLELFLTGNCGAIVGGIMGGWSSQFLGRRLAIIAMCVWTGAFIPLWILPNSFSGLALGAFFLQFGVQGAWGVVPIYLSEISPPACLAIFTGLTYQLGNMISAASTQIEARASEQHRVIVNGVLVEDYTVVQAALIGIVAGYIIIMTCLGKEYRGAELAKGASAPTDISADTWDEEYLQYKDEKEKPQKQKVQHLE</sequence>
<dbReference type="Proteomes" id="UP000037035">
    <property type="component" value="Unassembled WGS sequence"/>
</dbReference>
<feature type="transmembrane region" description="Helical" evidence="5">
    <location>
        <begin position="364"/>
        <end position="382"/>
    </location>
</feature>
<dbReference type="PROSITE" id="PS50850">
    <property type="entry name" value="MFS"/>
    <property type="match status" value="1"/>
</dbReference>
<dbReference type="GO" id="GO:0015355">
    <property type="term" value="F:secondary active monocarboxylate transmembrane transporter activity"/>
    <property type="evidence" value="ECO:0007669"/>
    <property type="project" value="TreeGrafter"/>
</dbReference>
<feature type="transmembrane region" description="Helical" evidence="5">
    <location>
        <begin position="389"/>
        <end position="411"/>
    </location>
</feature>
<evidence type="ECO:0000256" key="5">
    <source>
        <dbReference type="SAM" id="Phobius"/>
    </source>
</evidence>
<name>A0A0L6V2M0_9BASI</name>
<evidence type="ECO:0000259" key="6">
    <source>
        <dbReference type="PROSITE" id="PS50850"/>
    </source>
</evidence>
<keyword evidence="8" id="KW-1185">Reference proteome</keyword>
<dbReference type="AlphaFoldDB" id="A0A0L6V2M0"/>
<dbReference type="InterPro" id="IPR036259">
    <property type="entry name" value="MFS_trans_sf"/>
</dbReference>
<dbReference type="EMBL" id="LAVV01007722">
    <property type="protein sequence ID" value="KNZ55003.1"/>
    <property type="molecule type" value="Genomic_DNA"/>
</dbReference>
<evidence type="ECO:0000256" key="4">
    <source>
        <dbReference type="ARBA" id="ARBA00023136"/>
    </source>
</evidence>
<comment type="caution">
    <text evidence="7">The sequence shown here is derived from an EMBL/GenBank/DDBJ whole genome shotgun (WGS) entry which is preliminary data.</text>
</comment>
<feature type="transmembrane region" description="Helical" evidence="5">
    <location>
        <begin position="324"/>
        <end position="352"/>
    </location>
</feature>
<dbReference type="SUPFAM" id="SSF103473">
    <property type="entry name" value="MFS general substrate transporter"/>
    <property type="match status" value="1"/>
</dbReference>
<dbReference type="Pfam" id="PF00083">
    <property type="entry name" value="Sugar_tr"/>
    <property type="match status" value="2"/>
</dbReference>
<evidence type="ECO:0000256" key="3">
    <source>
        <dbReference type="ARBA" id="ARBA00022989"/>
    </source>
</evidence>
<feature type="transmembrane region" description="Helical" evidence="5">
    <location>
        <begin position="463"/>
        <end position="483"/>
    </location>
</feature>